<dbReference type="Gene3D" id="2.20.28.160">
    <property type="match status" value="1"/>
</dbReference>
<comment type="caution">
    <text evidence="1">The sequence shown here is derived from an EMBL/GenBank/DDBJ whole genome shotgun (WGS) entry which is preliminary data.</text>
</comment>
<accession>A0ABN3FXX8</accession>
<dbReference type="Proteomes" id="UP001501444">
    <property type="component" value="Unassembled WGS sequence"/>
</dbReference>
<dbReference type="RefSeq" id="WP_344612272.1">
    <property type="nucleotide sequence ID" value="NZ_BAAARV010000019.1"/>
</dbReference>
<evidence type="ECO:0000313" key="2">
    <source>
        <dbReference type="Proteomes" id="UP001501444"/>
    </source>
</evidence>
<organism evidence="1 2">
    <name type="scientific">Dactylosporangium salmoneum</name>
    <dbReference type="NCBI Taxonomy" id="53361"/>
    <lineage>
        <taxon>Bacteria</taxon>
        <taxon>Bacillati</taxon>
        <taxon>Actinomycetota</taxon>
        <taxon>Actinomycetes</taxon>
        <taxon>Micromonosporales</taxon>
        <taxon>Micromonosporaceae</taxon>
        <taxon>Dactylosporangium</taxon>
    </lineage>
</organism>
<proteinExistence type="predicted"/>
<name>A0ABN3FXX8_9ACTN</name>
<evidence type="ECO:0000313" key="1">
    <source>
        <dbReference type="EMBL" id="GAA2340086.1"/>
    </source>
</evidence>
<reference evidence="1 2" key="1">
    <citation type="journal article" date="2019" name="Int. J. Syst. Evol. Microbiol.">
        <title>The Global Catalogue of Microorganisms (GCM) 10K type strain sequencing project: providing services to taxonomists for standard genome sequencing and annotation.</title>
        <authorList>
            <consortium name="The Broad Institute Genomics Platform"/>
            <consortium name="The Broad Institute Genome Sequencing Center for Infectious Disease"/>
            <person name="Wu L."/>
            <person name="Ma J."/>
        </authorList>
    </citation>
    <scope>NUCLEOTIDE SEQUENCE [LARGE SCALE GENOMIC DNA]</scope>
    <source>
        <strain evidence="1 2">JCM 3272</strain>
    </source>
</reference>
<sequence length="58" mass="6159">MSATAVCPECEFAFDAGDLEPGETLACLECGLTLQVLGRGDNGVELRMIEADLPDWGQ</sequence>
<keyword evidence="2" id="KW-1185">Reference proteome</keyword>
<evidence type="ECO:0008006" key="3">
    <source>
        <dbReference type="Google" id="ProtNLM"/>
    </source>
</evidence>
<dbReference type="EMBL" id="BAAARV010000019">
    <property type="protein sequence ID" value="GAA2340086.1"/>
    <property type="molecule type" value="Genomic_DNA"/>
</dbReference>
<gene>
    <name evidence="1" type="ORF">GCM10010170_022730</name>
</gene>
<protein>
    <recommendedName>
        <fullName evidence="3">Lysine biosynthesis protein LysW</fullName>
    </recommendedName>
</protein>